<dbReference type="Pfam" id="PF24750">
    <property type="entry name" value="b-prop_At3g26010-like"/>
    <property type="match status" value="1"/>
</dbReference>
<dbReference type="InterPro" id="IPR017451">
    <property type="entry name" value="F-box-assoc_interact_dom"/>
</dbReference>
<feature type="region of interest" description="Disordered" evidence="1">
    <location>
        <begin position="1"/>
        <end position="21"/>
    </location>
</feature>
<organism evidence="3 4">
    <name type="scientific">Aristolochia fimbriata</name>
    <name type="common">White veined hardy Dutchman's pipe vine</name>
    <dbReference type="NCBI Taxonomy" id="158543"/>
    <lineage>
        <taxon>Eukaryota</taxon>
        <taxon>Viridiplantae</taxon>
        <taxon>Streptophyta</taxon>
        <taxon>Embryophyta</taxon>
        <taxon>Tracheophyta</taxon>
        <taxon>Spermatophyta</taxon>
        <taxon>Magnoliopsida</taxon>
        <taxon>Magnoliidae</taxon>
        <taxon>Piperales</taxon>
        <taxon>Aristolochiaceae</taxon>
        <taxon>Aristolochia</taxon>
    </lineage>
</organism>
<feature type="domain" description="F-box protein At3g26010-like beta-propeller" evidence="2">
    <location>
        <begin position="85"/>
        <end position="281"/>
    </location>
</feature>
<evidence type="ECO:0000313" key="4">
    <source>
        <dbReference type="Proteomes" id="UP000825729"/>
    </source>
</evidence>
<sequence length="380" mass="43580">MGTGRNFNFTQANPGEQTSSMASGGRVQIHLWRNCTPPFLKQALIPTPRGIEYDFACLSNETSCATSNVDTIPISLSFLPFYPHFAIVDCCNGLLLCSTRGPVFHVCNPLLKRWITLPNPDPQTKFMPQLATIVHHPNDSNHFRVFCHSKCSYRFGEPAYTYLAFEVFDSAAGKWEMRDTYLQPVGGEYLSFSQSPLLFNLALLYPCHPFRILRMNLKGGIHDAIDLPNKNRESQGTLYVFEGHLCYVCRQQNFYAREDKLQMWMLKDWDTEEWTQTHEICNKVLVEKILEAGGSPTEDRRTRSEYARPLAFGPGLDFALFTDQRNIFACDLRTLKLEKIFSLREYDGGTHRKFCIHPALYSPCLNTLEEARRHCLHPSK</sequence>
<dbReference type="NCBIfam" id="TIGR01640">
    <property type="entry name" value="F_box_assoc_1"/>
    <property type="match status" value="1"/>
</dbReference>
<accession>A0AAV7EPQ4</accession>
<dbReference type="AlphaFoldDB" id="A0AAV7EPQ4"/>
<keyword evidence="4" id="KW-1185">Reference proteome</keyword>
<dbReference type="EMBL" id="JAINDJ010000004">
    <property type="protein sequence ID" value="KAG9449702.1"/>
    <property type="molecule type" value="Genomic_DNA"/>
</dbReference>
<evidence type="ECO:0000313" key="3">
    <source>
        <dbReference type="EMBL" id="KAG9449702.1"/>
    </source>
</evidence>
<reference evidence="3 4" key="1">
    <citation type="submission" date="2021-07" db="EMBL/GenBank/DDBJ databases">
        <title>The Aristolochia fimbriata genome: insights into angiosperm evolution, floral development and chemical biosynthesis.</title>
        <authorList>
            <person name="Jiao Y."/>
        </authorList>
    </citation>
    <scope>NUCLEOTIDE SEQUENCE [LARGE SCALE GENOMIC DNA]</scope>
    <source>
        <strain evidence="3">IBCAS-2021</strain>
        <tissue evidence="3">Leaf</tissue>
    </source>
</reference>
<gene>
    <name evidence="3" type="ORF">H6P81_009667</name>
</gene>
<dbReference type="InterPro" id="IPR055290">
    <property type="entry name" value="At3g26010-like"/>
</dbReference>
<dbReference type="InterPro" id="IPR056592">
    <property type="entry name" value="Beta-prop_At3g26010-like"/>
</dbReference>
<dbReference type="PANTHER" id="PTHR35546">
    <property type="entry name" value="F-BOX PROTEIN INTERACTION DOMAIN PROTEIN-RELATED"/>
    <property type="match status" value="1"/>
</dbReference>
<dbReference type="PANTHER" id="PTHR35546:SF130">
    <property type="entry name" value="EXPRESSED PROTEIN"/>
    <property type="match status" value="1"/>
</dbReference>
<comment type="caution">
    <text evidence="3">The sequence shown here is derived from an EMBL/GenBank/DDBJ whole genome shotgun (WGS) entry which is preliminary data.</text>
</comment>
<proteinExistence type="predicted"/>
<evidence type="ECO:0000259" key="2">
    <source>
        <dbReference type="Pfam" id="PF24750"/>
    </source>
</evidence>
<name>A0AAV7EPQ4_ARIFI</name>
<dbReference type="Proteomes" id="UP000825729">
    <property type="component" value="Unassembled WGS sequence"/>
</dbReference>
<protein>
    <recommendedName>
        <fullName evidence="2">F-box protein At3g26010-like beta-propeller domain-containing protein</fullName>
    </recommendedName>
</protein>
<evidence type="ECO:0000256" key="1">
    <source>
        <dbReference type="SAM" id="MobiDB-lite"/>
    </source>
</evidence>